<proteinExistence type="predicted"/>
<protein>
    <submittedName>
        <fullName evidence="1">Uncharacterized protein</fullName>
    </submittedName>
</protein>
<reference evidence="1 2" key="1">
    <citation type="submission" date="2015-10" db="EMBL/GenBank/DDBJ databases">
        <title>Full genome of DAOMC 229536 Phialocephala scopiformis, a fungal endophyte of spruce producing the potent anti-insectan compound rugulosin.</title>
        <authorList>
            <consortium name="DOE Joint Genome Institute"/>
            <person name="Walker A.K."/>
            <person name="Frasz S.L."/>
            <person name="Seifert K.A."/>
            <person name="Miller J.D."/>
            <person name="Mondo S.J."/>
            <person name="Labutti K."/>
            <person name="Lipzen A."/>
            <person name="Dockter R."/>
            <person name="Kennedy M."/>
            <person name="Grigoriev I.V."/>
            <person name="Spatafora J.W."/>
        </authorList>
    </citation>
    <scope>NUCLEOTIDE SEQUENCE [LARGE SCALE GENOMIC DNA]</scope>
    <source>
        <strain evidence="1 2">CBS 120377</strain>
    </source>
</reference>
<dbReference type="InParanoid" id="A0A194WYL0"/>
<name>A0A194WYL0_MOLSC</name>
<dbReference type="AlphaFoldDB" id="A0A194WYL0"/>
<dbReference type="KEGG" id="psco:LY89DRAFT_192758"/>
<evidence type="ECO:0000313" key="1">
    <source>
        <dbReference type="EMBL" id="KUJ12774.1"/>
    </source>
</evidence>
<dbReference type="GeneID" id="28815445"/>
<evidence type="ECO:0000313" key="2">
    <source>
        <dbReference type="Proteomes" id="UP000070700"/>
    </source>
</evidence>
<dbReference type="RefSeq" id="XP_018067129.1">
    <property type="nucleotide sequence ID" value="XM_018205719.1"/>
</dbReference>
<dbReference type="EMBL" id="KQ947423">
    <property type="protein sequence ID" value="KUJ12774.1"/>
    <property type="molecule type" value="Genomic_DNA"/>
</dbReference>
<gene>
    <name evidence="1" type="ORF">LY89DRAFT_192758</name>
</gene>
<organism evidence="1 2">
    <name type="scientific">Mollisia scopiformis</name>
    <name type="common">Conifer needle endophyte fungus</name>
    <name type="synonym">Phialocephala scopiformis</name>
    <dbReference type="NCBI Taxonomy" id="149040"/>
    <lineage>
        <taxon>Eukaryota</taxon>
        <taxon>Fungi</taxon>
        <taxon>Dikarya</taxon>
        <taxon>Ascomycota</taxon>
        <taxon>Pezizomycotina</taxon>
        <taxon>Leotiomycetes</taxon>
        <taxon>Helotiales</taxon>
        <taxon>Mollisiaceae</taxon>
        <taxon>Mollisia</taxon>
    </lineage>
</organism>
<keyword evidence="2" id="KW-1185">Reference proteome</keyword>
<dbReference type="Proteomes" id="UP000070700">
    <property type="component" value="Unassembled WGS sequence"/>
</dbReference>
<accession>A0A194WYL0</accession>
<dbReference type="PROSITE" id="PS51257">
    <property type="entry name" value="PROKAR_LIPOPROTEIN"/>
    <property type="match status" value="1"/>
</dbReference>
<sequence>MSDRRPSAIYQLLSLGLACLCADTACIITIAHGELQLYKHHLSSHSVITSFALVYRIRDISQQCRSSTAAAGGRGWLTIGSDEDRSSRCHADTFVNSSVHQLYVCFSFRMLCKDRQMIRFKNHSVKTCKMRKYHQGRVERHSHPICITATEKRGLVTCIESDPGAGQNM</sequence>